<feature type="compositionally biased region" description="Low complexity" evidence="11">
    <location>
        <begin position="1023"/>
        <end position="1047"/>
    </location>
</feature>
<evidence type="ECO:0000259" key="12">
    <source>
        <dbReference type="PROSITE" id="PS50086"/>
    </source>
</evidence>
<feature type="domain" description="Rab-GAP TBC" evidence="12">
    <location>
        <begin position="476"/>
        <end position="663"/>
    </location>
</feature>
<dbReference type="InterPro" id="IPR002048">
    <property type="entry name" value="EF_hand_dom"/>
</dbReference>
<dbReference type="PROSITE" id="PS50086">
    <property type="entry name" value="TBC_RABGAP"/>
    <property type="match status" value="1"/>
</dbReference>
<feature type="compositionally biased region" description="Polar residues" evidence="11">
    <location>
        <begin position="1048"/>
        <end position="1058"/>
    </location>
</feature>
<dbReference type="InterPro" id="IPR018247">
    <property type="entry name" value="EF_Hand_1_Ca_BS"/>
</dbReference>
<name>A0AAR2K1A1_PYGNA</name>
<reference evidence="14" key="2">
    <citation type="submission" date="2025-08" db="UniProtKB">
        <authorList>
            <consortium name="Ensembl"/>
        </authorList>
    </citation>
    <scope>IDENTIFICATION</scope>
</reference>
<dbReference type="FunFam" id="2.30.29.30:FF:000013">
    <property type="entry name" value="Putative TBC1 domain family member 8B"/>
    <property type="match status" value="1"/>
</dbReference>
<gene>
    <name evidence="14" type="primary">TBC1D8B</name>
</gene>
<evidence type="ECO:0000256" key="1">
    <source>
        <dbReference type="ARBA" id="ARBA00004514"/>
    </source>
</evidence>
<dbReference type="Ensembl" id="ENSPNAT00000066776.1">
    <property type="protein sequence ID" value="ENSPNAP00000056277.1"/>
    <property type="gene ID" value="ENSPNAG00000037040.1"/>
</dbReference>
<keyword evidence="10" id="KW-0175">Coiled coil</keyword>
<dbReference type="Gene3D" id="2.30.29.30">
    <property type="entry name" value="Pleckstrin-homology domain (PH domain)/Phosphotyrosine-binding domain (PTB)"/>
    <property type="match status" value="2"/>
</dbReference>
<dbReference type="InterPro" id="IPR004182">
    <property type="entry name" value="GRAM"/>
</dbReference>
<organism evidence="14 15">
    <name type="scientific">Pygocentrus nattereri</name>
    <name type="common">Red-bellied piranha</name>
    <dbReference type="NCBI Taxonomy" id="42514"/>
    <lineage>
        <taxon>Eukaryota</taxon>
        <taxon>Metazoa</taxon>
        <taxon>Chordata</taxon>
        <taxon>Craniata</taxon>
        <taxon>Vertebrata</taxon>
        <taxon>Euteleostomi</taxon>
        <taxon>Actinopterygii</taxon>
        <taxon>Neopterygii</taxon>
        <taxon>Teleostei</taxon>
        <taxon>Ostariophysi</taxon>
        <taxon>Characiformes</taxon>
        <taxon>Characoidei</taxon>
        <taxon>Pygocentrus</taxon>
    </lineage>
</organism>
<sequence length="1169" mass="132194">MWLRPEEVLLKSALKLWVTERSNRYFLLQRRRGYGEGGGGIAGLLVGTLDTVLDSTAKVAPYRILHQTPDSQVYWSIACGASLEEISQHWDWLQVNVMRTLSVFDSDDDITSFVQGKIRGLIAEEGKSSSGDDEDPERFREAMLRFERLFGLPKREKLVTYFSCSYWRGRVPNQGWIYLSTNFICFYSYLLGNEVKLVFSWDEVSRLERTSSVLLAESIRVCVHGEDHFFSMFLRLQQTYLLMQQLADYAITRLFDKETFSMDHPLSDPLHITQRALEVHARNQAFRSFFRLPQEENLCEVYESFLWVPFNHYNTLGKICVSERYLCFASQDGSQCHLIVPLREVVSVELPDRSSRALSVGVRGTRAFRFSEVRDFERLAATIRRKCSASSSPQHSASAQLPLCDDEEDVMVGQTQPAVSTEALMNVFHPQDAENLDPKMLKERMKEQSWQIHFAEYGRGSGMFCTKKTRDLVVRGVPETLRGELWMLFSGAVNDMATHPGYYAALLDECMGSSSLACDEIERDLHRSLPEHPAFQTDTGISALRRVLTAYAHRNPKIGYCQAMNILTSVLLLYAKEEEAFWLLVAVCERMLPDYFNRRIIGALVDQAVFEELIRDHLTALTDHMTDLSFFSSVSLSWFLTLFISVLPIESAVNVVDCFFFDGIRAVLQLALAVLHYNMDSLLCCHDDAEAVTILNRFFDSVTNKDSPLPATVQQASAPANHKPAQSVDISDLIREAYERFGDIRWEEVESMRKRNKLYVIQTLEETTKQNVLRVVAQDVKFSASQLEELYLLFKRQHFISCYWSVSSPSLQNHDPSLPYLDQYQLGQSQFSALFTLLLPWAPNTHSHSHSHSLTRSAFRLADENRDGLVNFREFICTLDILYNGSFTEKLKFLFKLHLQPAGAPICKALGPSASALPAEDVSVSARFSESIDDGVIRKSPERGRGKVDLQEYLKQWQDELQKKEENIKDLPRIKQNQFVRLSKTLYSVFHGDEEEESLYRAVARVTSLLLRMEEVGRRLQETSPTKSPQTSPQITPQTTPDPIQSTAGSDSAPTSLTPDPCSPTGGDSSPKSPPPDPDSSPSDTSPRSPTSPTSSATSSPTGTSSSALDTPVDSPGDPPAGGEDWSFSFEQILASLLNEPAVVRFFERTVDTQALIENARRNQIRDTH</sequence>
<feature type="region of interest" description="Disordered" evidence="11">
    <location>
        <begin position="1019"/>
        <end position="1126"/>
    </location>
</feature>
<dbReference type="RefSeq" id="XP_037389300.1">
    <property type="nucleotide sequence ID" value="XM_037533403.1"/>
</dbReference>
<dbReference type="SUPFAM" id="SSF47923">
    <property type="entry name" value="Ypt/Rab-GAP domain of gyp1p"/>
    <property type="match status" value="2"/>
</dbReference>
<comment type="subcellular location">
    <subcellularLocation>
        <location evidence="1">Cytoplasm</location>
        <location evidence="1">Cytosol</location>
    </subcellularLocation>
</comment>
<dbReference type="Gene3D" id="1.10.238.10">
    <property type="entry name" value="EF-hand"/>
    <property type="match status" value="1"/>
</dbReference>
<evidence type="ECO:0000256" key="7">
    <source>
        <dbReference type="ARBA" id="ARBA00055097"/>
    </source>
</evidence>
<keyword evidence="4" id="KW-0479">Metal-binding</keyword>
<evidence type="ECO:0000256" key="10">
    <source>
        <dbReference type="SAM" id="Coils"/>
    </source>
</evidence>
<dbReference type="InterPro" id="IPR011992">
    <property type="entry name" value="EF-hand-dom_pair"/>
</dbReference>
<dbReference type="PANTHER" id="PTHR47666">
    <property type="entry name" value="PROTEIN VASCULAR ASSOCIATED DEATH 1, CHLOROPLASTIC"/>
    <property type="match status" value="1"/>
</dbReference>
<accession>A0AAR2K1A1</accession>
<dbReference type="InterPro" id="IPR000195">
    <property type="entry name" value="Rab-GAP-TBC_dom"/>
</dbReference>
<dbReference type="PROSITE" id="PS50222">
    <property type="entry name" value="EF_HAND_2"/>
    <property type="match status" value="1"/>
</dbReference>
<evidence type="ECO:0000256" key="3">
    <source>
        <dbReference type="ARBA" id="ARBA00022490"/>
    </source>
</evidence>
<evidence type="ECO:0000256" key="9">
    <source>
        <dbReference type="ARBA" id="ARBA00067411"/>
    </source>
</evidence>
<dbReference type="SMART" id="SM00568">
    <property type="entry name" value="GRAM"/>
    <property type="match status" value="2"/>
</dbReference>
<keyword evidence="3" id="KW-0963">Cytoplasm</keyword>
<evidence type="ECO:0000256" key="8">
    <source>
        <dbReference type="ARBA" id="ARBA00061863"/>
    </source>
</evidence>
<dbReference type="FunFam" id="1.10.238.10:FF:000183">
    <property type="entry name" value="TBC1 domain family member 8B"/>
    <property type="match status" value="1"/>
</dbReference>
<reference evidence="14" key="3">
    <citation type="submission" date="2025-09" db="UniProtKB">
        <authorList>
            <consortium name="Ensembl"/>
        </authorList>
    </citation>
    <scope>IDENTIFICATION</scope>
</reference>
<dbReference type="GO" id="GO:0005096">
    <property type="term" value="F:GTPase activator activity"/>
    <property type="evidence" value="ECO:0007669"/>
    <property type="project" value="UniProtKB-KW"/>
</dbReference>
<dbReference type="AlphaFoldDB" id="A0AAR2K1A1"/>
<dbReference type="CDD" id="cd13350">
    <property type="entry name" value="PH-GRAM1_TBC1D8B"/>
    <property type="match status" value="1"/>
</dbReference>
<dbReference type="Gene3D" id="1.10.472.80">
    <property type="entry name" value="Ypt/Rab-GAP domain of gyp1p, domain 3"/>
    <property type="match status" value="1"/>
</dbReference>
<dbReference type="Proteomes" id="UP001501920">
    <property type="component" value="Chromosome 23"/>
</dbReference>
<keyword evidence="6" id="KW-0106">Calcium</keyword>
<dbReference type="SUPFAM" id="SSF47473">
    <property type="entry name" value="EF-hand"/>
    <property type="match status" value="1"/>
</dbReference>
<dbReference type="GeneID" id="108414977"/>
<evidence type="ECO:0000256" key="2">
    <source>
        <dbReference type="ARBA" id="ARBA00022468"/>
    </source>
</evidence>
<protein>
    <recommendedName>
        <fullName evidence="9">TBC1 domain family member 8B</fullName>
    </recommendedName>
</protein>
<dbReference type="Pfam" id="PF02893">
    <property type="entry name" value="GRAM"/>
    <property type="match status" value="2"/>
</dbReference>
<dbReference type="PROSITE" id="PS00018">
    <property type="entry name" value="EF_HAND_1"/>
    <property type="match status" value="1"/>
</dbReference>
<comment type="function">
    <text evidence="7">Involved in vesicular recycling, probably as a RAB11B GTPase-activating protein.</text>
</comment>
<dbReference type="SMART" id="SM00164">
    <property type="entry name" value="TBC"/>
    <property type="match status" value="1"/>
</dbReference>
<dbReference type="FunFam" id="2.30.29.30:FF:000185">
    <property type="entry name" value="TBC1 domain family member 8B"/>
    <property type="match status" value="1"/>
</dbReference>
<evidence type="ECO:0000313" key="15">
    <source>
        <dbReference type="Proteomes" id="UP001501920"/>
    </source>
</evidence>
<feature type="coiled-coil region" evidence="10">
    <location>
        <begin position="947"/>
        <end position="974"/>
    </location>
</feature>
<evidence type="ECO:0000256" key="11">
    <source>
        <dbReference type="SAM" id="MobiDB-lite"/>
    </source>
</evidence>
<dbReference type="GeneTree" id="ENSGT00940000159451"/>
<evidence type="ECO:0000259" key="13">
    <source>
        <dbReference type="PROSITE" id="PS50222"/>
    </source>
</evidence>
<keyword evidence="2" id="KW-0343">GTPase activation</keyword>
<comment type="subunit">
    <text evidence="8">Interacts (via domain Rab-GAP TBC) with RAB11B (in GTP-bound form).</text>
</comment>
<dbReference type="GO" id="GO:0005829">
    <property type="term" value="C:cytosol"/>
    <property type="evidence" value="ECO:0007669"/>
    <property type="project" value="UniProtKB-SubCell"/>
</dbReference>
<feature type="domain" description="EF-hand" evidence="13">
    <location>
        <begin position="850"/>
        <end position="885"/>
    </location>
</feature>
<dbReference type="GO" id="GO:0005509">
    <property type="term" value="F:calcium ion binding"/>
    <property type="evidence" value="ECO:0007669"/>
    <property type="project" value="InterPro"/>
</dbReference>
<keyword evidence="15" id="KW-1185">Reference proteome</keyword>
<evidence type="ECO:0000256" key="5">
    <source>
        <dbReference type="ARBA" id="ARBA00022737"/>
    </source>
</evidence>
<dbReference type="GO" id="GO:0003094">
    <property type="term" value="P:glomerular filtration"/>
    <property type="evidence" value="ECO:0007669"/>
    <property type="project" value="UniProtKB-ARBA"/>
</dbReference>
<dbReference type="InterPro" id="IPR035969">
    <property type="entry name" value="Rab-GAP_TBC_sf"/>
</dbReference>
<reference evidence="14 15" key="1">
    <citation type="submission" date="2020-10" db="EMBL/GenBank/DDBJ databases">
        <title>Pygocentrus nattereri (red-bellied piranha) genome, fPygNat1, primary haplotype.</title>
        <authorList>
            <person name="Myers G."/>
            <person name="Meyer A."/>
            <person name="Karagic N."/>
            <person name="Pippel M."/>
            <person name="Winkler S."/>
            <person name="Tracey A."/>
            <person name="Wood J."/>
            <person name="Formenti G."/>
            <person name="Howe K."/>
            <person name="Fedrigo O."/>
            <person name="Jarvis E.D."/>
        </authorList>
    </citation>
    <scope>NUCLEOTIDE SEQUENCE [LARGE SCALE GENOMIC DNA]</scope>
</reference>
<dbReference type="FunFam" id="1.10.472.80:FF:000023">
    <property type="entry name" value="TBC1 domain family member 8B"/>
    <property type="match status" value="1"/>
</dbReference>
<dbReference type="Gene3D" id="1.10.8.270">
    <property type="entry name" value="putative rabgap domain of human tbc1 domain family member 14 like domains"/>
    <property type="match status" value="1"/>
</dbReference>
<dbReference type="InterPro" id="IPR011993">
    <property type="entry name" value="PH-like_dom_sf"/>
</dbReference>
<dbReference type="PANTHER" id="PTHR47666:SF4">
    <property type="entry name" value="TBC1 DOMAIN FAMILY MEMBER 8B"/>
    <property type="match status" value="1"/>
</dbReference>
<dbReference type="Pfam" id="PF00566">
    <property type="entry name" value="RabGAP-TBC"/>
    <property type="match status" value="1"/>
</dbReference>
<evidence type="ECO:0000313" key="14">
    <source>
        <dbReference type="Ensembl" id="ENSPNAP00000056277.1"/>
    </source>
</evidence>
<feature type="compositionally biased region" description="Low complexity" evidence="11">
    <location>
        <begin position="1080"/>
        <end position="1107"/>
    </location>
</feature>
<evidence type="ECO:0000256" key="4">
    <source>
        <dbReference type="ARBA" id="ARBA00022723"/>
    </source>
</evidence>
<dbReference type="FunFam" id="1.10.8.270:FF:000002">
    <property type="entry name" value="TBC1 domain family member 9B"/>
    <property type="match status" value="1"/>
</dbReference>
<dbReference type="InterPro" id="IPR036012">
    <property type="entry name" value="TBC1D8B_PH-GRAM1"/>
</dbReference>
<proteinExistence type="predicted"/>
<evidence type="ECO:0000256" key="6">
    <source>
        <dbReference type="ARBA" id="ARBA00022837"/>
    </source>
</evidence>
<keyword evidence="5" id="KW-0677">Repeat</keyword>